<keyword evidence="2" id="KW-1185">Reference proteome</keyword>
<dbReference type="EMBL" id="JADBGQ010000003">
    <property type="protein sequence ID" value="KAG5406958.1"/>
    <property type="molecule type" value="Genomic_DNA"/>
</dbReference>
<reference evidence="1 2" key="1">
    <citation type="submission" date="2021-03" db="EMBL/GenBank/DDBJ databases">
        <authorList>
            <person name="King G.J."/>
            <person name="Bancroft I."/>
            <person name="Baten A."/>
            <person name="Bloomfield J."/>
            <person name="Borpatragohain P."/>
            <person name="He Z."/>
            <person name="Irish N."/>
            <person name="Irwin J."/>
            <person name="Liu K."/>
            <person name="Mauleon R.P."/>
            <person name="Moore J."/>
            <person name="Morris R."/>
            <person name="Ostergaard L."/>
            <person name="Wang B."/>
            <person name="Wells R."/>
        </authorList>
    </citation>
    <scope>NUCLEOTIDE SEQUENCE [LARGE SCALE GENOMIC DNA]</scope>
    <source>
        <strain evidence="1">R-o-18</strain>
        <tissue evidence="1">Leaf</tissue>
    </source>
</reference>
<sequence length="87" mass="10149">MHGKQQLRENYKGKYLLKHCKRFCTFFKSCINTALNDISTFSNIFDTENKVRNPILAFQHENNTSVYINRQVGARGEEDFFPVARAS</sequence>
<proteinExistence type="predicted"/>
<name>A0ABQ7N7U9_BRACM</name>
<evidence type="ECO:0000313" key="2">
    <source>
        <dbReference type="Proteomes" id="UP000823674"/>
    </source>
</evidence>
<accession>A0ABQ7N7U9</accession>
<dbReference type="Proteomes" id="UP000823674">
    <property type="component" value="Chromosome A03"/>
</dbReference>
<comment type="caution">
    <text evidence="1">The sequence shown here is derived from an EMBL/GenBank/DDBJ whole genome shotgun (WGS) entry which is preliminary data.</text>
</comment>
<gene>
    <name evidence="1" type="primary">A03g507210.1_BraROA</name>
    <name evidence="1" type="ORF">IGI04_013077</name>
</gene>
<organism evidence="1 2">
    <name type="scientific">Brassica rapa subsp. trilocularis</name>
    <dbReference type="NCBI Taxonomy" id="1813537"/>
    <lineage>
        <taxon>Eukaryota</taxon>
        <taxon>Viridiplantae</taxon>
        <taxon>Streptophyta</taxon>
        <taxon>Embryophyta</taxon>
        <taxon>Tracheophyta</taxon>
        <taxon>Spermatophyta</taxon>
        <taxon>Magnoliopsida</taxon>
        <taxon>eudicotyledons</taxon>
        <taxon>Gunneridae</taxon>
        <taxon>Pentapetalae</taxon>
        <taxon>rosids</taxon>
        <taxon>malvids</taxon>
        <taxon>Brassicales</taxon>
        <taxon>Brassicaceae</taxon>
        <taxon>Brassiceae</taxon>
        <taxon>Brassica</taxon>
    </lineage>
</organism>
<protein>
    <submittedName>
        <fullName evidence="1">Uncharacterized protein</fullName>
    </submittedName>
</protein>
<evidence type="ECO:0000313" key="1">
    <source>
        <dbReference type="EMBL" id="KAG5406958.1"/>
    </source>
</evidence>